<feature type="region of interest" description="Disordered" evidence="10">
    <location>
        <begin position="36"/>
        <end position="59"/>
    </location>
</feature>
<gene>
    <name evidence="12" type="ORF">BB560_003285</name>
</gene>
<dbReference type="EMBL" id="MBFS01000538">
    <property type="protein sequence ID" value="PVV02267.1"/>
    <property type="molecule type" value="Genomic_DNA"/>
</dbReference>
<organism evidence="12 13">
    <name type="scientific">Smittium megazygosporum</name>
    <dbReference type="NCBI Taxonomy" id="133381"/>
    <lineage>
        <taxon>Eukaryota</taxon>
        <taxon>Fungi</taxon>
        <taxon>Fungi incertae sedis</taxon>
        <taxon>Zoopagomycota</taxon>
        <taxon>Kickxellomycotina</taxon>
        <taxon>Harpellomycetes</taxon>
        <taxon>Harpellales</taxon>
        <taxon>Legeriomycetaceae</taxon>
        <taxon>Smittium</taxon>
    </lineage>
</organism>
<evidence type="ECO:0000256" key="8">
    <source>
        <dbReference type="ARBA" id="ARBA00023242"/>
    </source>
</evidence>
<dbReference type="FunFam" id="3.30.160.60:FF:002343">
    <property type="entry name" value="Zinc finger protein 33A"/>
    <property type="match status" value="1"/>
</dbReference>
<evidence type="ECO:0000256" key="4">
    <source>
        <dbReference type="ARBA" id="ARBA00022771"/>
    </source>
</evidence>
<evidence type="ECO:0000256" key="2">
    <source>
        <dbReference type="ARBA" id="ARBA00022723"/>
    </source>
</evidence>
<dbReference type="PROSITE" id="PS50157">
    <property type="entry name" value="ZINC_FINGER_C2H2_2"/>
    <property type="match status" value="3"/>
</dbReference>
<evidence type="ECO:0000256" key="9">
    <source>
        <dbReference type="PROSITE-ProRule" id="PRU00042"/>
    </source>
</evidence>
<evidence type="ECO:0000256" key="10">
    <source>
        <dbReference type="SAM" id="MobiDB-lite"/>
    </source>
</evidence>
<sequence>MYENPETFVNDILSQVSENFKHQPHQIPRANIQMLPVLPPTQRPKRGRPKQDQDLQEENIPLNLRLEGKRMTKKPMKAVVPVAVPDNLVEFNRFLEEKIAQQTNIHGAEKLRCIMNGCDKTFSQKAHLLIHLRTHMGMKPFKCEYPGCGKSFTQLGNLKTHYRRHTGEKPFACTVPNCPKSFSQSGNLKTHLKKVHLL</sequence>
<dbReference type="PANTHER" id="PTHR23235">
    <property type="entry name" value="KRUEPPEL-LIKE TRANSCRIPTION FACTOR"/>
    <property type="match status" value="1"/>
</dbReference>
<name>A0A2T9ZCK3_9FUNG</name>
<evidence type="ECO:0000313" key="13">
    <source>
        <dbReference type="Proteomes" id="UP000245609"/>
    </source>
</evidence>
<dbReference type="InterPro" id="IPR036236">
    <property type="entry name" value="Znf_C2H2_sf"/>
</dbReference>
<feature type="domain" description="C2H2-type" evidence="11">
    <location>
        <begin position="111"/>
        <end position="140"/>
    </location>
</feature>
<evidence type="ECO:0000256" key="5">
    <source>
        <dbReference type="ARBA" id="ARBA00022833"/>
    </source>
</evidence>
<dbReference type="Proteomes" id="UP000245609">
    <property type="component" value="Unassembled WGS sequence"/>
</dbReference>
<dbReference type="STRING" id="133381.A0A2T9ZCK3"/>
<keyword evidence="6" id="KW-0805">Transcription regulation</keyword>
<dbReference type="Pfam" id="PF00096">
    <property type="entry name" value="zf-C2H2"/>
    <property type="match status" value="3"/>
</dbReference>
<keyword evidence="5" id="KW-0862">Zinc</keyword>
<evidence type="ECO:0000256" key="3">
    <source>
        <dbReference type="ARBA" id="ARBA00022737"/>
    </source>
</evidence>
<dbReference type="SUPFAM" id="SSF57667">
    <property type="entry name" value="beta-beta-alpha zinc fingers"/>
    <property type="match status" value="2"/>
</dbReference>
<keyword evidence="7" id="KW-0804">Transcription</keyword>
<accession>A0A2T9ZCK3</accession>
<keyword evidence="2" id="KW-0479">Metal-binding</keyword>
<dbReference type="GO" id="GO:0005634">
    <property type="term" value="C:nucleus"/>
    <property type="evidence" value="ECO:0007669"/>
    <property type="project" value="UniProtKB-SubCell"/>
</dbReference>
<keyword evidence="13" id="KW-1185">Reference proteome</keyword>
<dbReference type="PROSITE" id="PS00028">
    <property type="entry name" value="ZINC_FINGER_C2H2_1"/>
    <property type="match status" value="3"/>
</dbReference>
<comment type="subcellular location">
    <subcellularLocation>
        <location evidence="1">Nucleus</location>
    </subcellularLocation>
</comment>
<reference evidence="12 13" key="1">
    <citation type="journal article" date="2018" name="MBio">
        <title>Comparative Genomics Reveals the Core Gene Toolbox for the Fungus-Insect Symbiosis.</title>
        <authorList>
            <person name="Wang Y."/>
            <person name="Stata M."/>
            <person name="Wang W."/>
            <person name="Stajich J.E."/>
            <person name="White M.M."/>
            <person name="Moncalvo J.M."/>
        </authorList>
    </citation>
    <scope>NUCLEOTIDE SEQUENCE [LARGE SCALE GENOMIC DNA]</scope>
    <source>
        <strain evidence="12 13">SC-DP-2</strain>
    </source>
</reference>
<dbReference type="SMART" id="SM00355">
    <property type="entry name" value="ZnF_C2H2"/>
    <property type="match status" value="3"/>
</dbReference>
<dbReference type="FunFam" id="3.30.160.60:FF:001289">
    <property type="entry name" value="Zinc finger protein 574"/>
    <property type="match status" value="1"/>
</dbReference>
<proteinExistence type="predicted"/>
<dbReference type="InterPro" id="IPR013087">
    <property type="entry name" value="Znf_C2H2_type"/>
</dbReference>
<keyword evidence="8" id="KW-0539">Nucleus</keyword>
<feature type="domain" description="C2H2-type" evidence="11">
    <location>
        <begin position="171"/>
        <end position="198"/>
    </location>
</feature>
<feature type="domain" description="C2H2-type" evidence="11">
    <location>
        <begin position="141"/>
        <end position="170"/>
    </location>
</feature>
<evidence type="ECO:0000259" key="11">
    <source>
        <dbReference type="PROSITE" id="PS50157"/>
    </source>
</evidence>
<protein>
    <recommendedName>
        <fullName evidence="11">C2H2-type domain-containing protein</fullName>
    </recommendedName>
</protein>
<comment type="caution">
    <text evidence="12">The sequence shown here is derived from an EMBL/GenBank/DDBJ whole genome shotgun (WGS) entry which is preliminary data.</text>
</comment>
<evidence type="ECO:0000256" key="6">
    <source>
        <dbReference type="ARBA" id="ARBA00023015"/>
    </source>
</evidence>
<keyword evidence="3" id="KW-0677">Repeat</keyword>
<dbReference type="GO" id="GO:0008270">
    <property type="term" value="F:zinc ion binding"/>
    <property type="evidence" value="ECO:0007669"/>
    <property type="project" value="UniProtKB-KW"/>
</dbReference>
<keyword evidence="4 9" id="KW-0863">Zinc-finger</keyword>
<dbReference type="AlphaFoldDB" id="A0A2T9ZCK3"/>
<dbReference type="OrthoDB" id="6077919at2759"/>
<evidence type="ECO:0000313" key="12">
    <source>
        <dbReference type="EMBL" id="PVV02267.1"/>
    </source>
</evidence>
<evidence type="ECO:0000256" key="7">
    <source>
        <dbReference type="ARBA" id="ARBA00023163"/>
    </source>
</evidence>
<dbReference type="Gene3D" id="3.30.160.60">
    <property type="entry name" value="Classic Zinc Finger"/>
    <property type="match status" value="3"/>
</dbReference>
<dbReference type="GO" id="GO:0006357">
    <property type="term" value="P:regulation of transcription by RNA polymerase II"/>
    <property type="evidence" value="ECO:0007669"/>
    <property type="project" value="UniProtKB-ARBA"/>
</dbReference>
<evidence type="ECO:0000256" key="1">
    <source>
        <dbReference type="ARBA" id="ARBA00004123"/>
    </source>
</evidence>